<gene>
    <name evidence="1" type="ORF">LITE_LOCUS23098</name>
</gene>
<evidence type="ECO:0000313" key="1">
    <source>
        <dbReference type="EMBL" id="CAI0431630.1"/>
    </source>
</evidence>
<proteinExistence type="predicted"/>
<dbReference type="AlphaFoldDB" id="A0AAV0LAW8"/>
<dbReference type="EMBL" id="CAMGYJ010000006">
    <property type="protein sequence ID" value="CAI0431630.1"/>
    <property type="molecule type" value="Genomic_DNA"/>
</dbReference>
<keyword evidence="2" id="KW-1185">Reference proteome</keyword>
<organism evidence="1 2">
    <name type="scientific">Linum tenue</name>
    <dbReference type="NCBI Taxonomy" id="586396"/>
    <lineage>
        <taxon>Eukaryota</taxon>
        <taxon>Viridiplantae</taxon>
        <taxon>Streptophyta</taxon>
        <taxon>Embryophyta</taxon>
        <taxon>Tracheophyta</taxon>
        <taxon>Spermatophyta</taxon>
        <taxon>Magnoliopsida</taxon>
        <taxon>eudicotyledons</taxon>
        <taxon>Gunneridae</taxon>
        <taxon>Pentapetalae</taxon>
        <taxon>rosids</taxon>
        <taxon>fabids</taxon>
        <taxon>Malpighiales</taxon>
        <taxon>Linaceae</taxon>
        <taxon>Linum</taxon>
    </lineage>
</organism>
<evidence type="ECO:0000313" key="2">
    <source>
        <dbReference type="Proteomes" id="UP001154282"/>
    </source>
</evidence>
<accession>A0AAV0LAW8</accession>
<comment type="caution">
    <text evidence="1">The sequence shown here is derived from an EMBL/GenBank/DDBJ whole genome shotgun (WGS) entry which is preliminary data.</text>
</comment>
<reference evidence="1" key="1">
    <citation type="submission" date="2022-08" db="EMBL/GenBank/DDBJ databases">
        <authorList>
            <person name="Gutierrez-Valencia J."/>
        </authorList>
    </citation>
    <scope>NUCLEOTIDE SEQUENCE</scope>
</reference>
<name>A0AAV0LAW8_9ROSI</name>
<dbReference type="Proteomes" id="UP001154282">
    <property type="component" value="Unassembled WGS sequence"/>
</dbReference>
<sequence length="52" mass="6356">TRVSTRRRRRRRTCSRWICRLRKEEVKGEVEDDRVLQINWESNVDKEVQAVG</sequence>
<protein>
    <submittedName>
        <fullName evidence="1">Uncharacterized protein</fullName>
    </submittedName>
</protein>
<feature type="non-terminal residue" evidence="1">
    <location>
        <position position="1"/>
    </location>
</feature>